<dbReference type="EMBL" id="BORQ01000002">
    <property type="protein sequence ID" value="GIO31143.1"/>
    <property type="molecule type" value="Genomic_DNA"/>
</dbReference>
<proteinExistence type="predicted"/>
<dbReference type="Pfam" id="PF00144">
    <property type="entry name" value="Beta-lactamase"/>
    <property type="match status" value="1"/>
</dbReference>
<organism evidence="2 3">
    <name type="scientific">Paenibacillus albilobatus</name>
    <dbReference type="NCBI Taxonomy" id="2716884"/>
    <lineage>
        <taxon>Bacteria</taxon>
        <taxon>Bacillati</taxon>
        <taxon>Bacillota</taxon>
        <taxon>Bacilli</taxon>
        <taxon>Bacillales</taxon>
        <taxon>Paenibacillaceae</taxon>
        <taxon>Paenibacillus</taxon>
    </lineage>
</organism>
<name>A0A919XIX9_9BACL</name>
<dbReference type="AlphaFoldDB" id="A0A919XIX9"/>
<dbReference type="SUPFAM" id="SSF56601">
    <property type="entry name" value="beta-lactamase/transpeptidase-like"/>
    <property type="match status" value="1"/>
</dbReference>
<dbReference type="InterPro" id="IPR001466">
    <property type="entry name" value="Beta-lactam-related"/>
</dbReference>
<evidence type="ECO:0000259" key="1">
    <source>
        <dbReference type="Pfam" id="PF00144"/>
    </source>
</evidence>
<dbReference type="PANTHER" id="PTHR46825:SF9">
    <property type="entry name" value="BETA-LACTAMASE-RELATED DOMAIN-CONTAINING PROTEIN"/>
    <property type="match status" value="1"/>
</dbReference>
<dbReference type="InterPro" id="IPR012338">
    <property type="entry name" value="Beta-lactam/transpept-like"/>
</dbReference>
<protein>
    <submittedName>
        <fullName evidence="2">Penicillin-binding protein</fullName>
    </submittedName>
</protein>
<dbReference type="RefSeq" id="WP_160044419.1">
    <property type="nucleotide sequence ID" value="NZ_BORQ01000002.1"/>
</dbReference>
<feature type="domain" description="Beta-lactamase-related" evidence="1">
    <location>
        <begin position="6"/>
        <end position="326"/>
    </location>
</feature>
<reference evidence="2" key="1">
    <citation type="submission" date="2021-03" db="EMBL/GenBank/DDBJ databases">
        <title>Antimicrobial resistance genes in bacteria isolated from Japanese honey, and their potential for conferring macrolide and lincosamide resistance in the American foulbrood pathogen Paenibacillus larvae.</title>
        <authorList>
            <person name="Okamoto M."/>
            <person name="Kumagai M."/>
            <person name="Kanamori H."/>
            <person name="Takamatsu D."/>
        </authorList>
    </citation>
    <scope>NUCLEOTIDE SEQUENCE</scope>
    <source>
        <strain evidence="2">J2TS6</strain>
    </source>
</reference>
<dbReference type="Gene3D" id="3.40.710.10">
    <property type="entry name" value="DD-peptidase/beta-lactamase superfamily"/>
    <property type="match status" value="1"/>
</dbReference>
<dbReference type="InterPro" id="IPR050491">
    <property type="entry name" value="AmpC-like"/>
</dbReference>
<keyword evidence="3" id="KW-1185">Reference proteome</keyword>
<evidence type="ECO:0000313" key="2">
    <source>
        <dbReference type="EMBL" id="GIO31143.1"/>
    </source>
</evidence>
<gene>
    <name evidence="2" type="primary">pbp</name>
    <name evidence="2" type="ORF">J2TS6_22840</name>
</gene>
<dbReference type="Proteomes" id="UP000679779">
    <property type="component" value="Unassembled WGS sequence"/>
</dbReference>
<dbReference type="PANTHER" id="PTHR46825">
    <property type="entry name" value="D-ALANYL-D-ALANINE-CARBOXYPEPTIDASE/ENDOPEPTIDASE AMPH"/>
    <property type="match status" value="1"/>
</dbReference>
<sequence length="346" mass="37723">MDRWNVGERMRKDRIPGLSIAFIEDGRIVSRECRGERTAGSGEPVGESTMFNACSISKFAAGMLALLLVEERVLHLDQAVNQQLLSWRVPDHPEFDSGDVTLRRLLGHQGGFADPDGSFGTYGKTLGTPSMAELLKGLTPYRQQPAALAAKPGSRFIYSDTGFCILQLLIEEATGEAWDKLMRTKIFEPLQMANSRFVTNASEIRNGSAAGHNKRGIRLEGYPIYPFAAAAGLWSTPTDLALLMDELMFSLQGKGKLGISAETAREMIKPQGGFKWAGLGVFMEDSNGELELSSLGWGEGFQCMMTAYPGKGRGAVLMMNADPGVHQTDSLLGYIANMWQQENSGA</sequence>
<accession>A0A919XIX9</accession>
<evidence type="ECO:0000313" key="3">
    <source>
        <dbReference type="Proteomes" id="UP000679779"/>
    </source>
</evidence>
<comment type="caution">
    <text evidence="2">The sequence shown here is derived from an EMBL/GenBank/DDBJ whole genome shotgun (WGS) entry which is preliminary data.</text>
</comment>